<dbReference type="AlphaFoldDB" id="A0A3P6CPJ7"/>
<gene>
    <name evidence="1" type="ORF">BOLC4T26607H</name>
</gene>
<sequence>MATCDNTLVWRLLLTSASEHLPHYMISSNKAAVSVNCVSRKASRLAYQKPHLRIPR</sequence>
<proteinExistence type="predicted"/>
<evidence type="ECO:0000313" key="1">
    <source>
        <dbReference type="EMBL" id="VDD12355.1"/>
    </source>
</evidence>
<reference evidence="1" key="1">
    <citation type="submission" date="2018-11" db="EMBL/GenBank/DDBJ databases">
        <authorList>
            <consortium name="Genoscope - CEA"/>
            <person name="William W."/>
        </authorList>
    </citation>
    <scope>NUCLEOTIDE SEQUENCE</scope>
</reference>
<protein>
    <submittedName>
        <fullName evidence="1">Uncharacterized protein</fullName>
    </submittedName>
</protein>
<name>A0A3P6CPJ7_BRAOL</name>
<organism evidence="1">
    <name type="scientific">Brassica oleracea</name>
    <name type="common">Wild cabbage</name>
    <dbReference type="NCBI Taxonomy" id="3712"/>
    <lineage>
        <taxon>Eukaryota</taxon>
        <taxon>Viridiplantae</taxon>
        <taxon>Streptophyta</taxon>
        <taxon>Embryophyta</taxon>
        <taxon>Tracheophyta</taxon>
        <taxon>Spermatophyta</taxon>
        <taxon>Magnoliopsida</taxon>
        <taxon>eudicotyledons</taxon>
        <taxon>Gunneridae</taxon>
        <taxon>Pentapetalae</taxon>
        <taxon>rosids</taxon>
        <taxon>malvids</taxon>
        <taxon>Brassicales</taxon>
        <taxon>Brassicaceae</taxon>
        <taxon>Brassiceae</taxon>
        <taxon>Brassica</taxon>
    </lineage>
</organism>
<dbReference type="EMBL" id="LR031873">
    <property type="protein sequence ID" value="VDD12355.1"/>
    <property type="molecule type" value="Genomic_DNA"/>
</dbReference>
<accession>A0A3P6CPJ7</accession>